<reference evidence="3 4" key="1">
    <citation type="submission" date="2019-03" db="EMBL/GenBank/DDBJ databases">
        <title>Genomic Encyclopedia of Type Strains, Phase IV (KMG-IV): sequencing the most valuable type-strain genomes for metagenomic binning, comparative biology and taxonomic classification.</title>
        <authorList>
            <person name="Goeker M."/>
        </authorList>
    </citation>
    <scope>NUCLEOTIDE SEQUENCE [LARGE SCALE GENOMIC DNA]</scope>
    <source>
        <strain evidence="3 4">DSM 45934</strain>
    </source>
</reference>
<feature type="transmembrane region" description="Helical" evidence="2">
    <location>
        <begin position="66"/>
        <end position="88"/>
    </location>
</feature>
<sequence>MSYPQQGGYPQQPYSGGGHPAETGGGTNPATAIIAALLALAVAAFEIVFLVKTLDGVKLSSLDGKSWAVIGTDAVAGLLLLLGAMLAFGRKVAGAALIIIGAILAVAGFFLFPLLAGGGGSAVSLYLEVAFKFVETATTFQALTLIVAPLAFIFAVIPPTMRHLRGGGGADSYAAEQYPNSGGFQQQGYNAPNSGGFPQQDYPGYQPQQGQGGYPQQGQQGQQGGYPPQQQGW</sequence>
<name>A0A4R2JFH0_9PSEU</name>
<feature type="compositionally biased region" description="Low complexity" evidence="1">
    <location>
        <begin position="1"/>
        <end position="14"/>
    </location>
</feature>
<dbReference type="Proteomes" id="UP000295680">
    <property type="component" value="Unassembled WGS sequence"/>
</dbReference>
<gene>
    <name evidence="3" type="ORF">EV192_105561</name>
</gene>
<dbReference type="OrthoDB" id="3690336at2"/>
<proteinExistence type="predicted"/>
<feature type="transmembrane region" description="Helical" evidence="2">
    <location>
        <begin position="95"/>
        <end position="116"/>
    </location>
</feature>
<feature type="transmembrane region" description="Helical" evidence="2">
    <location>
        <begin position="136"/>
        <end position="157"/>
    </location>
</feature>
<feature type="transmembrane region" description="Helical" evidence="2">
    <location>
        <begin position="32"/>
        <end position="54"/>
    </location>
</feature>
<evidence type="ECO:0000313" key="3">
    <source>
        <dbReference type="EMBL" id="TCO58491.1"/>
    </source>
</evidence>
<dbReference type="AlphaFoldDB" id="A0A4R2JFH0"/>
<feature type="compositionally biased region" description="Low complexity" evidence="1">
    <location>
        <begin position="195"/>
        <end position="209"/>
    </location>
</feature>
<keyword evidence="2" id="KW-0812">Transmembrane</keyword>
<organism evidence="3 4">
    <name type="scientific">Actinocrispum wychmicini</name>
    <dbReference type="NCBI Taxonomy" id="1213861"/>
    <lineage>
        <taxon>Bacteria</taxon>
        <taxon>Bacillati</taxon>
        <taxon>Actinomycetota</taxon>
        <taxon>Actinomycetes</taxon>
        <taxon>Pseudonocardiales</taxon>
        <taxon>Pseudonocardiaceae</taxon>
        <taxon>Actinocrispum</taxon>
    </lineage>
</organism>
<evidence type="ECO:0000256" key="1">
    <source>
        <dbReference type="SAM" id="MobiDB-lite"/>
    </source>
</evidence>
<evidence type="ECO:0000256" key="2">
    <source>
        <dbReference type="SAM" id="Phobius"/>
    </source>
</evidence>
<accession>A0A4R2JFH0</accession>
<keyword evidence="2" id="KW-1133">Transmembrane helix</keyword>
<feature type="region of interest" description="Disordered" evidence="1">
    <location>
        <begin position="183"/>
        <end position="233"/>
    </location>
</feature>
<feature type="compositionally biased region" description="Polar residues" evidence="1">
    <location>
        <begin position="183"/>
        <end position="193"/>
    </location>
</feature>
<comment type="caution">
    <text evidence="3">The sequence shown here is derived from an EMBL/GenBank/DDBJ whole genome shotgun (WGS) entry which is preliminary data.</text>
</comment>
<dbReference type="EMBL" id="SLWS01000005">
    <property type="protein sequence ID" value="TCO58491.1"/>
    <property type="molecule type" value="Genomic_DNA"/>
</dbReference>
<dbReference type="RefSeq" id="WP_132119277.1">
    <property type="nucleotide sequence ID" value="NZ_SLWS01000005.1"/>
</dbReference>
<protein>
    <submittedName>
        <fullName evidence="3">Uncharacterized protein</fullName>
    </submittedName>
</protein>
<keyword evidence="2" id="KW-0472">Membrane</keyword>
<feature type="region of interest" description="Disordered" evidence="1">
    <location>
        <begin position="1"/>
        <end position="22"/>
    </location>
</feature>
<evidence type="ECO:0000313" key="4">
    <source>
        <dbReference type="Proteomes" id="UP000295680"/>
    </source>
</evidence>
<feature type="compositionally biased region" description="Low complexity" evidence="1">
    <location>
        <begin position="216"/>
        <end position="233"/>
    </location>
</feature>
<keyword evidence="4" id="KW-1185">Reference proteome</keyword>